<evidence type="ECO:0000259" key="3">
    <source>
        <dbReference type="Pfam" id="PF00668"/>
    </source>
</evidence>
<dbReference type="Gene3D" id="3.40.640.10">
    <property type="entry name" value="Type I PLP-dependent aspartate aminotransferase-like (Major domain)"/>
    <property type="match status" value="1"/>
</dbReference>
<dbReference type="GeneID" id="87919824"/>
<dbReference type="GO" id="GO:0003824">
    <property type="term" value="F:catalytic activity"/>
    <property type="evidence" value="ECO:0007669"/>
    <property type="project" value="InterPro"/>
</dbReference>
<feature type="domain" description="Condensation" evidence="3">
    <location>
        <begin position="196"/>
        <end position="494"/>
    </location>
</feature>
<dbReference type="Gene3D" id="3.30.559.30">
    <property type="entry name" value="Nonribosomal peptide synthetase, condensation domain"/>
    <property type="match status" value="1"/>
</dbReference>
<name>A0AAE1IF65_9HYPO</name>
<reference evidence="4" key="1">
    <citation type="submission" date="2023-11" db="EMBL/GenBank/DDBJ databases">
        <title>The genome sequences of three competitors of mushroom-forming fungi.</title>
        <authorList>
            <person name="Beijen E."/>
            <person name="Ohm R.A."/>
        </authorList>
    </citation>
    <scope>NUCLEOTIDE SEQUENCE</scope>
    <source>
        <strain evidence="4">CBS 100526</strain>
    </source>
</reference>
<evidence type="ECO:0000313" key="4">
    <source>
        <dbReference type="EMBL" id="KAK4073128.1"/>
    </source>
</evidence>
<dbReference type="InterPro" id="IPR015424">
    <property type="entry name" value="PyrdxlP-dep_Trfase"/>
</dbReference>
<dbReference type="PANTHER" id="PTHR45398:SF1">
    <property type="entry name" value="ENZYME, PUTATIVE (JCVI)-RELATED"/>
    <property type="match status" value="1"/>
</dbReference>
<evidence type="ECO:0000256" key="1">
    <source>
        <dbReference type="ARBA" id="ARBA00029454"/>
    </source>
</evidence>
<protein>
    <recommendedName>
        <fullName evidence="3">Condensation domain-containing protein</fullName>
    </recommendedName>
</protein>
<evidence type="ECO:0000313" key="5">
    <source>
        <dbReference type="Proteomes" id="UP001273209"/>
    </source>
</evidence>
<keyword evidence="5" id="KW-1185">Reference proteome</keyword>
<feature type="region of interest" description="Disordered" evidence="2">
    <location>
        <begin position="1"/>
        <end position="28"/>
    </location>
</feature>
<dbReference type="GO" id="GO:0030170">
    <property type="term" value="F:pyridoxal phosphate binding"/>
    <property type="evidence" value="ECO:0007669"/>
    <property type="project" value="InterPro"/>
</dbReference>
<dbReference type="InterPro" id="IPR015422">
    <property type="entry name" value="PyrdxlP-dep_Trfase_small"/>
</dbReference>
<dbReference type="Proteomes" id="UP001273209">
    <property type="component" value="Unassembled WGS sequence"/>
</dbReference>
<dbReference type="EMBL" id="JAWRVG010000019">
    <property type="protein sequence ID" value="KAK4073128.1"/>
    <property type="molecule type" value="Genomic_DNA"/>
</dbReference>
<dbReference type="PANTHER" id="PTHR45398">
    <property type="match status" value="1"/>
</dbReference>
<comment type="similarity">
    <text evidence="1">Belongs to the NRP synthetase family.</text>
</comment>
<proteinExistence type="inferred from homology"/>
<dbReference type="SUPFAM" id="SSF53383">
    <property type="entry name" value="PLP-dependent transferases"/>
    <property type="match status" value="1"/>
</dbReference>
<dbReference type="InterPro" id="IPR001242">
    <property type="entry name" value="Condensation_dom"/>
</dbReference>
<dbReference type="InterPro" id="IPR015421">
    <property type="entry name" value="PyrdxlP-dep_Trfase_major"/>
</dbReference>
<dbReference type="SUPFAM" id="SSF52777">
    <property type="entry name" value="CoA-dependent acyltransferases"/>
    <property type="match status" value="2"/>
</dbReference>
<gene>
    <name evidence="4" type="ORF">Triagg1_5408</name>
</gene>
<evidence type="ECO:0000256" key="2">
    <source>
        <dbReference type="SAM" id="MobiDB-lite"/>
    </source>
</evidence>
<comment type="caution">
    <text evidence="4">The sequence shown here is derived from an EMBL/GenBank/DDBJ whole genome shotgun (WGS) entry which is preliminary data.</text>
</comment>
<accession>A0AAE1IF65</accession>
<sequence length="519" mass="57519">MENAIKPSKRALANLESESPADLEDKMSHLPSYDPKTCPDGLIDLSGATNMLVGDLMGKHMGKFVQGYTVENGLPILQLGHNSTCVDVNQLSLALLYGPVNGPKELSQAVAQFINRRFAPATAVQAGDTLTTNGVPALVDMISFNFCEPGEAVMVLTSTYLVFPHDLCARTGVQMIPVSTDSIPDQYSPKSRDNDSVDFQRIQQAWQAVVRRHSLLRAVFVCRSPEEGGSYQIVLKDPVPSISLFQQELKHSATSKQLTGASFSDSGLQHHLSVHQTDATRAHLRFQFNHALADGHSFDTLVRDFQLAYDNRLEAHCPPYSRFLQYVMTQSHEHEQSRHHWANYMDGIEPCFLPASTQPAIDSRGTFSIDVPGLDAEKITKSCAERQVSLANILQVAWALVLRRWTGSRAPCFGNIVSARDVPVDGVDEMMGPLSYLMPSQVQLDDDCVILNVLKNAHEEFIQTSKHQAYSMTQLWRHLGARGSDKMFNTALSIARHTSVPQETCDGHIFEVRETLSTQ</sequence>
<organism evidence="4 5">
    <name type="scientific">Trichoderma aggressivum f. europaeum</name>
    <dbReference type="NCBI Taxonomy" id="173218"/>
    <lineage>
        <taxon>Eukaryota</taxon>
        <taxon>Fungi</taxon>
        <taxon>Dikarya</taxon>
        <taxon>Ascomycota</taxon>
        <taxon>Pezizomycotina</taxon>
        <taxon>Sordariomycetes</taxon>
        <taxon>Hypocreomycetidae</taxon>
        <taxon>Hypocreales</taxon>
        <taxon>Hypocreaceae</taxon>
        <taxon>Trichoderma</taxon>
    </lineage>
</organism>
<dbReference type="RefSeq" id="XP_062755529.1">
    <property type="nucleotide sequence ID" value="XM_062899919.1"/>
</dbReference>
<dbReference type="Gene3D" id="3.90.1150.10">
    <property type="entry name" value="Aspartate Aminotransferase, domain 1"/>
    <property type="match status" value="1"/>
</dbReference>
<dbReference type="Pfam" id="PF00668">
    <property type="entry name" value="Condensation"/>
    <property type="match status" value="1"/>
</dbReference>
<dbReference type="AlphaFoldDB" id="A0AAE1IF65"/>